<dbReference type="Proteomes" id="UP000193560">
    <property type="component" value="Unassembled WGS sequence"/>
</dbReference>
<feature type="compositionally biased region" description="Polar residues" evidence="1">
    <location>
        <begin position="227"/>
        <end position="242"/>
    </location>
</feature>
<feature type="region of interest" description="Disordered" evidence="1">
    <location>
        <begin position="505"/>
        <end position="562"/>
    </location>
</feature>
<gene>
    <name evidence="2" type="ORF">BCR42DRAFT_433398</name>
</gene>
<feature type="compositionally biased region" description="Low complexity" evidence="1">
    <location>
        <begin position="505"/>
        <end position="514"/>
    </location>
</feature>
<feature type="compositionally biased region" description="Low complexity" evidence="1">
    <location>
        <begin position="289"/>
        <end position="301"/>
    </location>
</feature>
<dbReference type="AlphaFoldDB" id="A0A1X2ITI0"/>
<evidence type="ECO:0000313" key="3">
    <source>
        <dbReference type="Proteomes" id="UP000193560"/>
    </source>
</evidence>
<dbReference type="EMBL" id="MCGE01000004">
    <property type="protein sequence ID" value="ORZ22062.1"/>
    <property type="molecule type" value="Genomic_DNA"/>
</dbReference>
<protein>
    <submittedName>
        <fullName evidence="2">Uncharacterized protein</fullName>
    </submittedName>
</protein>
<reference evidence="2 3" key="1">
    <citation type="submission" date="2016-07" db="EMBL/GenBank/DDBJ databases">
        <title>Pervasive Adenine N6-methylation of Active Genes in Fungi.</title>
        <authorList>
            <consortium name="DOE Joint Genome Institute"/>
            <person name="Mondo S.J."/>
            <person name="Dannebaum R.O."/>
            <person name="Kuo R.C."/>
            <person name="Labutti K."/>
            <person name="Haridas S."/>
            <person name="Kuo A."/>
            <person name="Salamov A."/>
            <person name="Ahrendt S.R."/>
            <person name="Lipzen A."/>
            <person name="Sullivan W."/>
            <person name="Andreopoulos W.B."/>
            <person name="Clum A."/>
            <person name="Lindquist E."/>
            <person name="Daum C."/>
            <person name="Ramamoorthy G.K."/>
            <person name="Gryganskyi A."/>
            <person name="Culley D."/>
            <person name="Magnuson J.K."/>
            <person name="James T.Y."/>
            <person name="O'Malley M.A."/>
            <person name="Stajich J.E."/>
            <person name="Spatafora J.W."/>
            <person name="Visel A."/>
            <person name="Grigoriev I.V."/>
        </authorList>
    </citation>
    <scope>NUCLEOTIDE SEQUENCE [LARGE SCALE GENOMIC DNA]</scope>
    <source>
        <strain evidence="2 3">NRRL 1336</strain>
    </source>
</reference>
<evidence type="ECO:0000313" key="2">
    <source>
        <dbReference type="EMBL" id="ORZ22062.1"/>
    </source>
</evidence>
<feature type="region of interest" description="Disordered" evidence="1">
    <location>
        <begin position="208"/>
        <end position="259"/>
    </location>
</feature>
<proteinExistence type="predicted"/>
<evidence type="ECO:0000256" key="1">
    <source>
        <dbReference type="SAM" id="MobiDB-lite"/>
    </source>
</evidence>
<comment type="caution">
    <text evidence="2">The sequence shown here is derived from an EMBL/GenBank/DDBJ whole genome shotgun (WGS) entry which is preliminary data.</text>
</comment>
<feature type="compositionally biased region" description="Polar residues" evidence="1">
    <location>
        <begin position="210"/>
        <end position="220"/>
    </location>
</feature>
<dbReference type="OrthoDB" id="2291072at2759"/>
<accession>A0A1X2ITI0</accession>
<sequence length="562" mass="61246">MLNEGAADCLLPMTRKASDDVIVENPHHHHQPSYPDHLVKKWTERVDRCLEQQWKDSQRLLSYAKALKDSGGTIPNSDDIVKELSGLGFTMMQKSIDLRQEIVNETYNTDFFDCHIKKPVYQYHHDNNNNNNNNTVYNHHSHSSQCSPNQYPYSRPSSVGALNSPRQKCSSSFYLPFSSQLNQQHTTPLLSNVPKQPPFIDRQYKIPSEVSGQGYSSSLTYHRPQRARSNSFTPRQLTSSTKPTDKKIGIPLLSSSPSVSNVCSLSLGENNSNAIKGQQRDNTPEEYTPQQQCSCSDDSPSITTTEPSVSETDSVPTRRCQHCTSIQPLLQPDHEDSTPNQIMDNNNNNNNFVTMHDTAEDGTPLADNNNIKSCDINIEQSPDNNDINQRTAPLPISHTSTPLDTTDDIFATATPTSPLDNSTTIVAAAAASLAAHITPSTPCSSFSMVHTMSTKFHFTRSATSLIATPDKNKTMSRSSSSSSSASSSASMLAATAAVAAAAAASATKTSPSGAFSNKDGEKSSTRFVQSLLGRKTSLPALFQPSSKKDQPLAPASSSSTQK</sequence>
<organism evidence="2 3">
    <name type="scientific">Absidia repens</name>
    <dbReference type="NCBI Taxonomy" id="90262"/>
    <lineage>
        <taxon>Eukaryota</taxon>
        <taxon>Fungi</taxon>
        <taxon>Fungi incertae sedis</taxon>
        <taxon>Mucoromycota</taxon>
        <taxon>Mucoromycotina</taxon>
        <taxon>Mucoromycetes</taxon>
        <taxon>Mucorales</taxon>
        <taxon>Cunninghamellaceae</taxon>
        <taxon>Absidia</taxon>
    </lineage>
</organism>
<feature type="region of interest" description="Disordered" evidence="1">
    <location>
        <begin position="271"/>
        <end position="319"/>
    </location>
</feature>
<feature type="compositionally biased region" description="Polar residues" evidence="1">
    <location>
        <begin position="302"/>
        <end position="315"/>
    </location>
</feature>
<keyword evidence="3" id="KW-1185">Reference proteome</keyword>
<name>A0A1X2ITI0_9FUNG</name>